<dbReference type="PANTHER" id="PTHR10924">
    <property type="entry name" value="MAJOR FACILITATOR SUPERFAMILY PROTEIN-RELATED"/>
    <property type="match status" value="1"/>
</dbReference>
<feature type="transmembrane region" description="Helical" evidence="6">
    <location>
        <begin position="274"/>
        <end position="297"/>
    </location>
</feature>
<dbReference type="PANTHER" id="PTHR10924:SF6">
    <property type="entry name" value="SOLUTE CARRIER FAMILY 49 MEMBER A3"/>
    <property type="match status" value="1"/>
</dbReference>
<dbReference type="Gene3D" id="1.20.1250.20">
    <property type="entry name" value="MFS general substrate transporter like domains"/>
    <property type="match status" value="2"/>
</dbReference>
<name>A0A167LC33_CALVF</name>
<dbReference type="EMBL" id="KV417288">
    <property type="protein sequence ID" value="KZO95536.1"/>
    <property type="molecule type" value="Genomic_DNA"/>
</dbReference>
<sequence length="472" mass="51009">MQYRLYKRRWIGLVALVMLNLAAAMNWLWFSPIANSTVAQWNLTYDNVNWLANSVNLIYLPVSLAVPISVETFGLQPTCAFGAFMTLASAWVRYGAAKGSTNATTTFAVFMLSSVLNGIGQPIFQVLAPKYSERWFDLRERTTATMLIAVSNPIGGALAQLIAPAVGTNDVAFSILILAIITSALTIPAAFFVLERPPTPPTFSASTESPGMFETLRDVFFPGSGRPGKFVMTRRQRIDFVILTLEFGNLVGAFTAMSILLNQYMIPYGYSADVAGFVGAAFLLSGIVAACVTAPIYDRYLTHHLAISARFFVSALGIIYLTLIWGIRGDGLGGIYAQFVLIGICSFILLPVALELGCEVSRNAETSSAIFWCSANLFSVIYILVEGALRASADANPPLNMHRAIIFQAIVVLVLCAAVFGLEGRQARREMDKEKAEEAGGEHPVEEHGLVSATGESVHGGSVNEATSTKVE</sequence>
<evidence type="ECO:0000256" key="3">
    <source>
        <dbReference type="ARBA" id="ARBA00022989"/>
    </source>
</evidence>
<feature type="transmembrane region" description="Helical" evidence="6">
    <location>
        <begin position="172"/>
        <end position="194"/>
    </location>
</feature>
<dbReference type="STRING" id="1330018.A0A167LC33"/>
<feature type="transmembrane region" description="Helical" evidence="6">
    <location>
        <begin position="77"/>
        <end position="94"/>
    </location>
</feature>
<keyword evidence="4 6" id="KW-0472">Membrane</keyword>
<dbReference type="Proteomes" id="UP000076738">
    <property type="component" value="Unassembled WGS sequence"/>
</dbReference>
<evidence type="ECO:0000256" key="6">
    <source>
        <dbReference type="SAM" id="Phobius"/>
    </source>
</evidence>
<feature type="compositionally biased region" description="Basic and acidic residues" evidence="5">
    <location>
        <begin position="431"/>
        <end position="449"/>
    </location>
</feature>
<proteinExistence type="predicted"/>
<dbReference type="GO" id="GO:0016020">
    <property type="term" value="C:membrane"/>
    <property type="evidence" value="ECO:0007669"/>
    <property type="project" value="UniProtKB-SubCell"/>
</dbReference>
<feature type="transmembrane region" description="Helical" evidence="6">
    <location>
        <begin position="333"/>
        <end position="354"/>
    </location>
</feature>
<feature type="transmembrane region" description="Helical" evidence="6">
    <location>
        <begin position="366"/>
        <end position="385"/>
    </location>
</feature>
<feature type="transmembrane region" description="Helical" evidence="6">
    <location>
        <begin position="405"/>
        <end position="422"/>
    </location>
</feature>
<evidence type="ECO:0000256" key="5">
    <source>
        <dbReference type="SAM" id="MobiDB-lite"/>
    </source>
</evidence>
<keyword evidence="3 6" id="KW-1133">Transmembrane helix</keyword>
<keyword evidence="8" id="KW-1185">Reference proteome</keyword>
<dbReference type="OrthoDB" id="422206at2759"/>
<dbReference type="Pfam" id="PF07690">
    <property type="entry name" value="MFS_1"/>
    <property type="match status" value="1"/>
</dbReference>
<organism evidence="7 8">
    <name type="scientific">Calocera viscosa (strain TUFC12733)</name>
    <dbReference type="NCBI Taxonomy" id="1330018"/>
    <lineage>
        <taxon>Eukaryota</taxon>
        <taxon>Fungi</taxon>
        <taxon>Dikarya</taxon>
        <taxon>Basidiomycota</taxon>
        <taxon>Agaricomycotina</taxon>
        <taxon>Dacrymycetes</taxon>
        <taxon>Dacrymycetales</taxon>
        <taxon>Dacrymycetaceae</taxon>
        <taxon>Calocera</taxon>
    </lineage>
</organism>
<feature type="transmembrane region" description="Helical" evidence="6">
    <location>
        <begin position="12"/>
        <end position="30"/>
    </location>
</feature>
<dbReference type="SUPFAM" id="SSF103473">
    <property type="entry name" value="MFS general substrate transporter"/>
    <property type="match status" value="1"/>
</dbReference>
<keyword evidence="2 6" id="KW-0812">Transmembrane</keyword>
<comment type="subcellular location">
    <subcellularLocation>
        <location evidence="1">Membrane</location>
        <topology evidence="1">Multi-pass membrane protein</topology>
    </subcellularLocation>
</comment>
<dbReference type="GO" id="GO:0022857">
    <property type="term" value="F:transmembrane transporter activity"/>
    <property type="evidence" value="ECO:0007669"/>
    <property type="project" value="InterPro"/>
</dbReference>
<evidence type="ECO:0000313" key="7">
    <source>
        <dbReference type="EMBL" id="KZO95536.1"/>
    </source>
</evidence>
<dbReference type="AlphaFoldDB" id="A0A167LC33"/>
<feature type="transmembrane region" description="Helical" evidence="6">
    <location>
        <begin position="240"/>
        <end position="262"/>
    </location>
</feature>
<gene>
    <name evidence="7" type="ORF">CALVIDRAFT_564588</name>
</gene>
<evidence type="ECO:0000256" key="1">
    <source>
        <dbReference type="ARBA" id="ARBA00004141"/>
    </source>
</evidence>
<dbReference type="InterPro" id="IPR036259">
    <property type="entry name" value="MFS_trans_sf"/>
</dbReference>
<dbReference type="InterPro" id="IPR011701">
    <property type="entry name" value="MFS"/>
</dbReference>
<evidence type="ECO:0000256" key="2">
    <source>
        <dbReference type="ARBA" id="ARBA00022692"/>
    </source>
</evidence>
<feature type="transmembrane region" description="Helical" evidence="6">
    <location>
        <begin position="309"/>
        <end position="327"/>
    </location>
</feature>
<reference evidence="7 8" key="1">
    <citation type="journal article" date="2016" name="Mol. Biol. Evol.">
        <title>Comparative Genomics of Early-Diverging Mushroom-Forming Fungi Provides Insights into the Origins of Lignocellulose Decay Capabilities.</title>
        <authorList>
            <person name="Nagy L.G."/>
            <person name="Riley R."/>
            <person name="Tritt A."/>
            <person name="Adam C."/>
            <person name="Daum C."/>
            <person name="Floudas D."/>
            <person name="Sun H."/>
            <person name="Yadav J.S."/>
            <person name="Pangilinan J."/>
            <person name="Larsson K.H."/>
            <person name="Matsuura K."/>
            <person name="Barry K."/>
            <person name="Labutti K."/>
            <person name="Kuo R."/>
            <person name="Ohm R.A."/>
            <person name="Bhattacharya S.S."/>
            <person name="Shirouzu T."/>
            <person name="Yoshinaga Y."/>
            <person name="Martin F.M."/>
            <person name="Grigoriev I.V."/>
            <person name="Hibbett D.S."/>
        </authorList>
    </citation>
    <scope>NUCLEOTIDE SEQUENCE [LARGE SCALE GENOMIC DNA]</scope>
    <source>
        <strain evidence="7 8">TUFC12733</strain>
    </source>
</reference>
<feature type="region of interest" description="Disordered" evidence="5">
    <location>
        <begin position="431"/>
        <end position="472"/>
    </location>
</feature>
<protein>
    <submittedName>
        <fullName evidence="7">MFS general substrate transporter</fullName>
    </submittedName>
</protein>
<feature type="transmembrane region" description="Helical" evidence="6">
    <location>
        <begin position="106"/>
        <end position="124"/>
    </location>
</feature>
<evidence type="ECO:0000256" key="4">
    <source>
        <dbReference type="ARBA" id="ARBA00023136"/>
    </source>
</evidence>
<accession>A0A167LC33</accession>
<evidence type="ECO:0000313" key="8">
    <source>
        <dbReference type="Proteomes" id="UP000076738"/>
    </source>
</evidence>
<dbReference type="InterPro" id="IPR049680">
    <property type="entry name" value="FLVCR1-2_SLC49-like"/>
</dbReference>